<dbReference type="Proteomes" id="UP000824123">
    <property type="component" value="Unassembled WGS sequence"/>
</dbReference>
<dbReference type="EC" id="2.7.13.3" evidence="3"/>
<keyword evidence="8" id="KW-0547">Nucleotide-binding</keyword>
<sequence length="595" mass="65572">MRKSRSIYVLLLKHFLLASLLPTLLLSALVCAICFDLLVDQAVQKNMSALELASAPVEENLDTVRSVAIMLPALGGTTSALSANSLYSLLLSCDDESELPIPPEKLASFKLMQSSLYQVYFIYNQYINGIHIVLDHGTVLSFGSTITPSGDFAGDMRALMSTSNGQPQFMPAALEYVYAGINSLQNGASIHSCLTYLSELKRLDGSGETLALLVIDMNAALFQSLRDLADSHAARIYAIDAQGRTVYSSDGEPYDGAQEQLEPGARYELSARRMVCAYPLADDSGITILYVADIDPVTLIEPTLMAALVIIALAVAYSLIMTVRNARRFSQPIMRLCEVMTSGSDMPRSIAPYYDMRELRVLYMRYNDMLDSISRHIDQKYNSEIALERMRMKAMEAQMDSHFLYNTLECIYSMALLSGTDDVAQVAKSLSDTLRYISRTEGPTVTVRQELAHVQDYITIQRARLGDDVSCIVSVDAALLERHMLKLTLQPLVENAFKHGLVGARGPRNVYLAGEERGGWLVFTVRDNGVGMDADRLRQVRRGLDEPQGAGEGVGLSNISRRLKLYYGATASLEIESEPMQGTLVTLSIPEGDVR</sequence>
<keyword evidence="5" id="KW-0597">Phosphoprotein</keyword>
<reference evidence="16" key="2">
    <citation type="journal article" date="2021" name="PeerJ">
        <title>Extensive microbial diversity within the chicken gut microbiome revealed by metagenomics and culture.</title>
        <authorList>
            <person name="Gilroy R."/>
            <person name="Ravi A."/>
            <person name="Getino M."/>
            <person name="Pursley I."/>
            <person name="Horton D.L."/>
            <person name="Alikhan N.F."/>
            <person name="Baker D."/>
            <person name="Gharbi K."/>
            <person name="Hall N."/>
            <person name="Watson M."/>
            <person name="Adriaenssens E.M."/>
            <person name="Foster-Nyarko E."/>
            <person name="Jarju S."/>
            <person name="Secka A."/>
            <person name="Antonio M."/>
            <person name="Oren A."/>
            <person name="Chaudhuri R.R."/>
            <person name="La Ragione R."/>
            <person name="Hildebrand F."/>
            <person name="Pallen M.J."/>
        </authorList>
    </citation>
    <scope>NUCLEOTIDE SEQUENCE</scope>
    <source>
        <strain evidence="16">ChiSxjej2B14-8506</strain>
    </source>
</reference>
<evidence type="ECO:0000256" key="12">
    <source>
        <dbReference type="ARBA" id="ARBA00023012"/>
    </source>
</evidence>
<keyword evidence="9 16" id="KW-0418">Kinase</keyword>
<dbReference type="GO" id="GO:0005524">
    <property type="term" value="F:ATP binding"/>
    <property type="evidence" value="ECO:0007669"/>
    <property type="project" value="UniProtKB-KW"/>
</dbReference>
<dbReference type="InterPro" id="IPR004358">
    <property type="entry name" value="Sig_transdc_His_kin-like_C"/>
</dbReference>
<keyword evidence="12" id="KW-0902">Two-component regulatory system</keyword>
<keyword evidence="10" id="KW-0067">ATP-binding</keyword>
<dbReference type="PRINTS" id="PR00344">
    <property type="entry name" value="BCTRLSENSOR"/>
</dbReference>
<dbReference type="SMART" id="SM00387">
    <property type="entry name" value="HATPase_c"/>
    <property type="match status" value="1"/>
</dbReference>
<reference evidence="16" key="1">
    <citation type="submission" date="2020-10" db="EMBL/GenBank/DDBJ databases">
        <authorList>
            <person name="Gilroy R."/>
        </authorList>
    </citation>
    <scope>NUCLEOTIDE SEQUENCE</scope>
    <source>
        <strain evidence="16">ChiSxjej2B14-8506</strain>
    </source>
</reference>
<evidence type="ECO:0000256" key="8">
    <source>
        <dbReference type="ARBA" id="ARBA00022741"/>
    </source>
</evidence>
<dbReference type="Gene3D" id="3.30.565.10">
    <property type="entry name" value="Histidine kinase-like ATPase, C-terminal domain"/>
    <property type="match status" value="1"/>
</dbReference>
<dbReference type="GO" id="GO:0005886">
    <property type="term" value="C:plasma membrane"/>
    <property type="evidence" value="ECO:0007669"/>
    <property type="project" value="UniProtKB-SubCell"/>
</dbReference>
<dbReference type="InterPro" id="IPR010559">
    <property type="entry name" value="Sig_transdc_His_kin_internal"/>
</dbReference>
<dbReference type="AlphaFoldDB" id="A0A9D1S3X8"/>
<proteinExistence type="predicted"/>
<organism evidence="16 17">
    <name type="scientific">Candidatus Fimadaptatus faecigallinarum</name>
    <dbReference type="NCBI Taxonomy" id="2840814"/>
    <lineage>
        <taxon>Bacteria</taxon>
        <taxon>Bacillati</taxon>
        <taxon>Bacillota</taxon>
        <taxon>Clostridia</taxon>
        <taxon>Eubacteriales</taxon>
        <taxon>Candidatus Fimadaptatus</taxon>
    </lineage>
</organism>
<dbReference type="PANTHER" id="PTHR34220:SF11">
    <property type="entry name" value="SENSOR PROTEIN KINASE HPTS"/>
    <property type="match status" value="1"/>
</dbReference>
<dbReference type="InterPro" id="IPR003594">
    <property type="entry name" value="HATPase_dom"/>
</dbReference>
<comment type="subcellular location">
    <subcellularLocation>
        <location evidence="2">Cell membrane</location>
        <topology evidence="2">Multi-pass membrane protein</topology>
    </subcellularLocation>
</comment>
<comment type="catalytic activity">
    <reaction evidence="1">
        <text>ATP + protein L-histidine = ADP + protein N-phospho-L-histidine.</text>
        <dbReference type="EC" id="2.7.13.3"/>
    </reaction>
</comment>
<dbReference type="SUPFAM" id="SSF55874">
    <property type="entry name" value="ATPase domain of HSP90 chaperone/DNA topoisomerase II/histidine kinase"/>
    <property type="match status" value="1"/>
</dbReference>
<evidence type="ECO:0000313" key="16">
    <source>
        <dbReference type="EMBL" id="HIU46085.1"/>
    </source>
</evidence>
<evidence type="ECO:0000256" key="2">
    <source>
        <dbReference type="ARBA" id="ARBA00004651"/>
    </source>
</evidence>
<evidence type="ECO:0000256" key="13">
    <source>
        <dbReference type="ARBA" id="ARBA00023136"/>
    </source>
</evidence>
<feature type="transmembrane region" description="Helical" evidence="14">
    <location>
        <begin position="304"/>
        <end position="326"/>
    </location>
</feature>
<evidence type="ECO:0000256" key="14">
    <source>
        <dbReference type="SAM" id="Phobius"/>
    </source>
</evidence>
<dbReference type="GO" id="GO:0000155">
    <property type="term" value="F:phosphorelay sensor kinase activity"/>
    <property type="evidence" value="ECO:0007669"/>
    <property type="project" value="InterPro"/>
</dbReference>
<dbReference type="InterPro" id="IPR036890">
    <property type="entry name" value="HATPase_C_sf"/>
</dbReference>
<evidence type="ECO:0000256" key="10">
    <source>
        <dbReference type="ARBA" id="ARBA00022840"/>
    </source>
</evidence>
<comment type="caution">
    <text evidence="16">The sequence shown here is derived from an EMBL/GenBank/DDBJ whole genome shotgun (WGS) entry which is preliminary data.</text>
</comment>
<keyword evidence="4" id="KW-1003">Cell membrane</keyword>
<protein>
    <recommendedName>
        <fullName evidence="3">histidine kinase</fullName>
        <ecNumber evidence="3">2.7.13.3</ecNumber>
    </recommendedName>
</protein>
<evidence type="ECO:0000256" key="3">
    <source>
        <dbReference type="ARBA" id="ARBA00012438"/>
    </source>
</evidence>
<keyword evidence="13 14" id="KW-0472">Membrane</keyword>
<dbReference type="InterPro" id="IPR050640">
    <property type="entry name" value="Bact_2-comp_sensor_kinase"/>
</dbReference>
<evidence type="ECO:0000256" key="5">
    <source>
        <dbReference type="ARBA" id="ARBA00022553"/>
    </source>
</evidence>
<dbReference type="PROSITE" id="PS50109">
    <property type="entry name" value="HIS_KIN"/>
    <property type="match status" value="1"/>
</dbReference>
<dbReference type="EMBL" id="DVNK01000019">
    <property type="protein sequence ID" value="HIU46085.1"/>
    <property type="molecule type" value="Genomic_DNA"/>
</dbReference>
<evidence type="ECO:0000313" key="17">
    <source>
        <dbReference type="Proteomes" id="UP000824123"/>
    </source>
</evidence>
<evidence type="ECO:0000256" key="11">
    <source>
        <dbReference type="ARBA" id="ARBA00022989"/>
    </source>
</evidence>
<keyword evidence="11 14" id="KW-1133">Transmembrane helix</keyword>
<dbReference type="PANTHER" id="PTHR34220">
    <property type="entry name" value="SENSOR HISTIDINE KINASE YPDA"/>
    <property type="match status" value="1"/>
</dbReference>
<feature type="domain" description="Histidine kinase" evidence="15">
    <location>
        <begin position="485"/>
        <end position="593"/>
    </location>
</feature>
<gene>
    <name evidence="16" type="ORF">IAC59_02375</name>
</gene>
<evidence type="ECO:0000256" key="7">
    <source>
        <dbReference type="ARBA" id="ARBA00022692"/>
    </source>
</evidence>
<evidence type="ECO:0000256" key="1">
    <source>
        <dbReference type="ARBA" id="ARBA00000085"/>
    </source>
</evidence>
<evidence type="ECO:0000256" key="6">
    <source>
        <dbReference type="ARBA" id="ARBA00022679"/>
    </source>
</evidence>
<evidence type="ECO:0000259" key="15">
    <source>
        <dbReference type="PROSITE" id="PS50109"/>
    </source>
</evidence>
<name>A0A9D1S3X8_9FIRM</name>
<evidence type="ECO:0000256" key="9">
    <source>
        <dbReference type="ARBA" id="ARBA00022777"/>
    </source>
</evidence>
<evidence type="ECO:0000256" key="4">
    <source>
        <dbReference type="ARBA" id="ARBA00022475"/>
    </source>
</evidence>
<dbReference type="Pfam" id="PF02518">
    <property type="entry name" value="HATPase_c"/>
    <property type="match status" value="1"/>
</dbReference>
<keyword evidence="6" id="KW-0808">Transferase</keyword>
<accession>A0A9D1S3X8</accession>
<dbReference type="Pfam" id="PF06580">
    <property type="entry name" value="His_kinase"/>
    <property type="match status" value="1"/>
</dbReference>
<keyword evidence="7 14" id="KW-0812">Transmembrane</keyword>
<dbReference type="InterPro" id="IPR005467">
    <property type="entry name" value="His_kinase_dom"/>
</dbReference>